<dbReference type="Proteomes" id="UP000274920">
    <property type="component" value="Unassembled WGS sequence"/>
</dbReference>
<dbReference type="EMBL" id="RHJS01000002">
    <property type="protein sequence ID" value="RRK34798.1"/>
    <property type="molecule type" value="Genomic_DNA"/>
</dbReference>
<keyword evidence="2" id="KW-1185">Reference proteome</keyword>
<gene>
    <name evidence="1" type="ORF">EBB54_28265</name>
</gene>
<organism evidence="1 2">
    <name type="scientific">Schaedlerella arabinosiphila</name>
    <dbReference type="NCBI Taxonomy" id="2044587"/>
    <lineage>
        <taxon>Bacteria</taxon>
        <taxon>Bacillati</taxon>
        <taxon>Bacillota</taxon>
        <taxon>Clostridia</taxon>
        <taxon>Lachnospirales</taxon>
        <taxon>Lachnospiraceae</taxon>
        <taxon>Schaedlerella</taxon>
    </lineage>
</organism>
<accession>A0A426DPV2</accession>
<name>A0A426DPV2_9FIRM</name>
<dbReference type="AlphaFoldDB" id="A0A426DPV2"/>
<evidence type="ECO:0000313" key="2">
    <source>
        <dbReference type="Proteomes" id="UP000274920"/>
    </source>
</evidence>
<evidence type="ECO:0000313" key="1">
    <source>
        <dbReference type="EMBL" id="RRK34798.1"/>
    </source>
</evidence>
<reference evidence="1" key="1">
    <citation type="submission" date="2018-10" db="EMBL/GenBank/DDBJ databases">
        <title>Schaedlerella arabinophila gen. nov. sp. nov., isolated from the mouse intestinal tract and comparative analysis with the genome of the closely related altered Schaedler flora strain ASF502.</title>
        <authorList>
            <person name="Miyake S."/>
            <person name="Soh M."/>
            <person name="Seedorf H."/>
        </authorList>
    </citation>
    <scope>NUCLEOTIDE SEQUENCE [LARGE SCALE GENOMIC DNA]</scope>
    <source>
        <strain evidence="1">DSM 106076</strain>
    </source>
</reference>
<sequence length="68" mass="7651">MENFNEGEVWFWNCTGGKNGRKSHRLCEFYNQYLCVTGGYKTIPTGSRSQILQASGSFLCAQGSEKFS</sequence>
<proteinExistence type="predicted"/>
<protein>
    <submittedName>
        <fullName evidence="1">Uncharacterized protein</fullName>
    </submittedName>
</protein>
<comment type="caution">
    <text evidence="1">The sequence shown here is derived from an EMBL/GenBank/DDBJ whole genome shotgun (WGS) entry which is preliminary data.</text>
</comment>